<dbReference type="InterPro" id="IPR015943">
    <property type="entry name" value="WD40/YVTN_repeat-like_dom_sf"/>
</dbReference>
<dbReference type="PANTHER" id="PTHR22850">
    <property type="entry name" value="WD40 REPEAT FAMILY"/>
    <property type="match status" value="1"/>
</dbReference>
<sequence length="177" mass="19747">MYLICCIMTYFVSFGGKFGLLEIFMRRRALYFVEKAHNADLHCVDWNRHDENRILTGSADNSVRMFDRRNLISSGVGSPVHKFEGHTASVLCVQWCPDKASVFGSAAEDGYLNVWDCEKVGKGVARRNVPPAPSGLFFQHAGHRDKVVDFHWNSFDPWTIVSVSDDGESTGGGGTLQ</sequence>
<dbReference type="Pfam" id="PF00400">
    <property type="entry name" value="WD40"/>
    <property type="match status" value="2"/>
</dbReference>
<dbReference type="Proteomes" id="UP000824469">
    <property type="component" value="Unassembled WGS sequence"/>
</dbReference>
<organism evidence="4 5">
    <name type="scientific">Taxus chinensis</name>
    <name type="common">Chinese yew</name>
    <name type="synonym">Taxus wallichiana var. chinensis</name>
    <dbReference type="NCBI Taxonomy" id="29808"/>
    <lineage>
        <taxon>Eukaryota</taxon>
        <taxon>Viridiplantae</taxon>
        <taxon>Streptophyta</taxon>
        <taxon>Embryophyta</taxon>
        <taxon>Tracheophyta</taxon>
        <taxon>Spermatophyta</taxon>
        <taxon>Pinopsida</taxon>
        <taxon>Pinidae</taxon>
        <taxon>Conifers II</taxon>
        <taxon>Cupressales</taxon>
        <taxon>Taxaceae</taxon>
        <taxon>Taxus</taxon>
    </lineage>
</organism>
<feature type="non-terminal residue" evidence="4">
    <location>
        <position position="177"/>
    </location>
</feature>
<evidence type="ECO:0000313" key="5">
    <source>
        <dbReference type="Proteomes" id="UP000824469"/>
    </source>
</evidence>
<dbReference type="SUPFAM" id="SSF50978">
    <property type="entry name" value="WD40 repeat-like"/>
    <property type="match status" value="1"/>
</dbReference>
<feature type="repeat" description="WD" evidence="3">
    <location>
        <begin position="34"/>
        <end position="67"/>
    </location>
</feature>
<dbReference type="InterPro" id="IPR050459">
    <property type="entry name" value="WD_repeat_RBAP46/RBAP48/MSI1"/>
</dbReference>
<gene>
    <name evidence="4" type="ORF">KI387_020075</name>
</gene>
<dbReference type="AlphaFoldDB" id="A0AA38LBY2"/>
<evidence type="ECO:0000256" key="2">
    <source>
        <dbReference type="ARBA" id="ARBA00022737"/>
    </source>
</evidence>
<dbReference type="EMBL" id="JAHRHJ020000004">
    <property type="protein sequence ID" value="KAH9318306.1"/>
    <property type="molecule type" value="Genomic_DNA"/>
</dbReference>
<dbReference type="InterPro" id="IPR001680">
    <property type="entry name" value="WD40_rpt"/>
</dbReference>
<accession>A0AA38LBY2</accession>
<evidence type="ECO:0000313" key="4">
    <source>
        <dbReference type="EMBL" id="KAH9318306.1"/>
    </source>
</evidence>
<comment type="caution">
    <text evidence="4">The sequence shown here is derived from an EMBL/GenBank/DDBJ whole genome shotgun (WGS) entry which is preliminary data.</text>
</comment>
<keyword evidence="1 3" id="KW-0853">WD repeat</keyword>
<dbReference type="SMART" id="SM00320">
    <property type="entry name" value="WD40"/>
    <property type="match status" value="3"/>
</dbReference>
<keyword evidence="2" id="KW-0677">Repeat</keyword>
<feature type="repeat" description="WD" evidence="3">
    <location>
        <begin position="83"/>
        <end position="116"/>
    </location>
</feature>
<reference evidence="4 5" key="1">
    <citation type="journal article" date="2021" name="Nat. Plants">
        <title>The Taxus genome provides insights into paclitaxel biosynthesis.</title>
        <authorList>
            <person name="Xiong X."/>
            <person name="Gou J."/>
            <person name="Liao Q."/>
            <person name="Li Y."/>
            <person name="Zhou Q."/>
            <person name="Bi G."/>
            <person name="Li C."/>
            <person name="Du R."/>
            <person name="Wang X."/>
            <person name="Sun T."/>
            <person name="Guo L."/>
            <person name="Liang H."/>
            <person name="Lu P."/>
            <person name="Wu Y."/>
            <person name="Zhang Z."/>
            <person name="Ro D.K."/>
            <person name="Shang Y."/>
            <person name="Huang S."/>
            <person name="Yan J."/>
        </authorList>
    </citation>
    <scope>NUCLEOTIDE SEQUENCE [LARGE SCALE GENOMIC DNA]</scope>
    <source>
        <strain evidence="4">Ta-2019</strain>
    </source>
</reference>
<dbReference type="OMA" id="YLICCIM"/>
<dbReference type="Gene3D" id="2.130.10.10">
    <property type="entry name" value="YVTN repeat-like/Quinoprotein amine dehydrogenase"/>
    <property type="match status" value="1"/>
</dbReference>
<dbReference type="PROSITE" id="PS50082">
    <property type="entry name" value="WD_REPEATS_2"/>
    <property type="match status" value="2"/>
</dbReference>
<evidence type="ECO:0000256" key="1">
    <source>
        <dbReference type="ARBA" id="ARBA00022574"/>
    </source>
</evidence>
<dbReference type="InterPro" id="IPR036322">
    <property type="entry name" value="WD40_repeat_dom_sf"/>
</dbReference>
<evidence type="ECO:0000256" key="3">
    <source>
        <dbReference type="PROSITE-ProRule" id="PRU00221"/>
    </source>
</evidence>
<keyword evidence="5" id="KW-1185">Reference proteome</keyword>
<dbReference type="PROSITE" id="PS50294">
    <property type="entry name" value="WD_REPEATS_REGION"/>
    <property type="match status" value="1"/>
</dbReference>
<protein>
    <submittedName>
        <fullName evidence="4">Uncharacterized protein</fullName>
    </submittedName>
</protein>
<proteinExistence type="predicted"/>
<name>A0AA38LBY2_TAXCH</name>